<gene>
    <name evidence="1" type="ORF">CCAM_LOCUS11149</name>
</gene>
<name>A0A484KUG9_9ASTE</name>
<protein>
    <submittedName>
        <fullName evidence="1">Uncharacterized protein</fullName>
    </submittedName>
</protein>
<evidence type="ECO:0000313" key="1">
    <source>
        <dbReference type="EMBL" id="VFQ69373.1"/>
    </source>
</evidence>
<sequence>MKINQPNCWHSKKLLVILRLHSKLADDNINIYSYRWSLTTHIVTFLPEKIQVCWKCNTTHAHFPHFC</sequence>
<dbReference type="AlphaFoldDB" id="A0A484KUG9"/>
<keyword evidence="2" id="KW-1185">Reference proteome</keyword>
<dbReference type="EMBL" id="OOIL02000780">
    <property type="protein sequence ID" value="VFQ69373.1"/>
    <property type="molecule type" value="Genomic_DNA"/>
</dbReference>
<proteinExistence type="predicted"/>
<dbReference type="Proteomes" id="UP000595140">
    <property type="component" value="Unassembled WGS sequence"/>
</dbReference>
<evidence type="ECO:0000313" key="2">
    <source>
        <dbReference type="Proteomes" id="UP000595140"/>
    </source>
</evidence>
<reference evidence="1 2" key="1">
    <citation type="submission" date="2018-04" db="EMBL/GenBank/DDBJ databases">
        <authorList>
            <person name="Vogel A."/>
        </authorList>
    </citation>
    <scope>NUCLEOTIDE SEQUENCE [LARGE SCALE GENOMIC DNA]</scope>
</reference>
<organism evidence="1 2">
    <name type="scientific">Cuscuta campestris</name>
    <dbReference type="NCBI Taxonomy" id="132261"/>
    <lineage>
        <taxon>Eukaryota</taxon>
        <taxon>Viridiplantae</taxon>
        <taxon>Streptophyta</taxon>
        <taxon>Embryophyta</taxon>
        <taxon>Tracheophyta</taxon>
        <taxon>Spermatophyta</taxon>
        <taxon>Magnoliopsida</taxon>
        <taxon>eudicotyledons</taxon>
        <taxon>Gunneridae</taxon>
        <taxon>Pentapetalae</taxon>
        <taxon>asterids</taxon>
        <taxon>lamiids</taxon>
        <taxon>Solanales</taxon>
        <taxon>Convolvulaceae</taxon>
        <taxon>Cuscuteae</taxon>
        <taxon>Cuscuta</taxon>
        <taxon>Cuscuta subgen. Grammica</taxon>
        <taxon>Cuscuta sect. Cleistogrammica</taxon>
    </lineage>
</organism>
<accession>A0A484KUG9</accession>